<dbReference type="EMBL" id="GDID01006864">
    <property type="protein sequence ID" value="JAP89742.1"/>
    <property type="molecule type" value="Transcribed_RNA"/>
</dbReference>
<organism evidence="1">
    <name type="scientific">Trepomonas sp. PC1</name>
    <dbReference type="NCBI Taxonomy" id="1076344"/>
    <lineage>
        <taxon>Eukaryota</taxon>
        <taxon>Metamonada</taxon>
        <taxon>Diplomonadida</taxon>
        <taxon>Hexamitidae</taxon>
        <taxon>Hexamitinae</taxon>
        <taxon>Trepomonas</taxon>
    </lineage>
</organism>
<proteinExistence type="predicted"/>
<reference evidence="1" key="1">
    <citation type="submission" date="2015-07" db="EMBL/GenBank/DDBJ databases">
        <title>Adaptation to a free-living lifestyle via gene acquisitions in the diplomonad Trepomonas sp. PC1.</title>
        <authorList>
            <person name="Xu F."/>
            <person name="Jerlstrom-Hultqvist J."/>
            <person name="Kolisko M."/>
            <person name="Simpson A.G.B."/>
            <person name="Roger A.J."/>
            <person name="Svard S.G."/>
            <person name="Andersson J.O."/>
        </authorList>
    </citation>
    <scope>NUCLEOTIDE SEQUENCE</scope>
    <source>
        <strain evidence="1">PC1</strain>
    </source>
</reference>
<accession>A0A146JYG1</accession>
<name>A0A146JYG1_9EUKA</name>
<gene>
    <name evidence="1" type="ORF">TPC1_30763</name>
</gene>
<protein>
    <submittedName>
        <fullName evidence="1">Uncharacterized protein</fullName>
    </submittedName>
</protein>
<dbReference type="AlphaFoldDB" id="A0A146JYG1"/>
<sequence>KTQKVNEIDQILQNLNLDDKSTEILENNVSQHCSTSSIADEKLRQFQMKVKNQQKFNNTAQISKRDQIDLEQSSPITNQNPKITISSLQIDDYLQKLVNTPMKKQFQQFSPQQSSLKQNSKSQFELKKEKIKQENIYNVFNQHVQYLHEIHTSQQQKILKLINDQNTEILMQMDQGEVLITLSFVQDENLEQILFKLKQKSIPNNSSLKQRYSQKVQEFRKQKIEKEDQSRQVHQLVKEQRTLQWLNKQLLQFFQQRLKYLKAEIRSQKEIVTTEEYYRIFIQHNNINANTYSSEIASAINQFALISSIAQFFMLLMPTFCPSYMAYCDICKIQPQRGNVSLEVYKSNIITQEEFQLIRQKEKDLMSVVLLIFDEIQKKTITNRCSISKEIQLTLKNQEIEHVPTFFNQNMVRFPLHRPFIGNLLVKIFNDQKIQCAQNNIPIPKYLSAQFVMNELCGFGIWVKNNQDYEAEVWKLLFELLRVLNAIQNE</sequence>
<feature type="non-terminal residue" evidence="1">
    <location>
        <position position="1"/>
    </location>
</feature>
<evidence type="ECO:0000313" key="1">
    <source>
        <dbReference type="EMBL" id="JAP89742.1"/>
    </source>
</evidence>